<organism evidence="1 2">
    <name type="scientific">Nematocida ausubeli (strain ATCC PRA-371 / ERTm2)</name>
    <name type="common">Nematode killer fungus</name>
    <dbReference type="NCBI Taxonomy" id="1913371"/>
    <lineage>
        <taxon>Eukaryota</taxon>
        <taxon>Fungi</taxon>
        <taxon>Fungi incertae sedis</taxon>
        <taxon>Microsporidia</taxon>
        <taxon>Nematocida</taxon>
    </lineage>
</organism>
<dbReference type="Proteomes" id="UP000054524">
    <property type="component" value="Unassembled WGS sequence"/>
</dbReference>
<gene>
    <name evidence="1" type="ORF">NESG_02268</name>
</gene>
<protein>
    <submittedName>
        <fullName evidence="1">Uncharacterized protein</fullName>
    </submittedName>
</protein>
<dbReference type="HOGENOM" id="CLU_607045_0_0_1"/>
<dbReference type="RefSeq" id="XP_052904048.1">
    <property type="nucleotide sequence ID" value="XM_053049877.1"/>
</dbReference>
<evidence type="ECO:0000313" key="2">
    <source>
        <dbReference type="Proteomes" id="UP000054524"/>
    </source>
</evidence>
<dbReference type="GeneID" id="77677241"/>
<dbReference type="EMBL" id="AKIJ01000005">
    <property type="protein sequence ID" value="KFG25493.1"/>
    <property type="molecule type" value="Genomic_DNA"/>
</dbReference>
<proteinExistence type="predicted"/>
<sequence>MSKEKRQRVKYLLLAVTGIIKLYLRASDVSKLSANQSIILECAECTMANSMDTSVAKNLKARDKNMLCDVAVPRPVDSECSGHAYQRVSVCAASDGFALEMHRSKRNVACVCVAEKRTELKNKAPHIELDKQALEKAKENYRKGLAQLQIAKSKKDSAAQLYHDRKRESRDMAWVLNGYIKTCPGRWKEVDSALNTTDEYYTRILTRSNSEYEMLMKPAEPLLLALDVLESAMKEGRRAYKEQKSRLKEACKARKCYAEYLALRVETQKKYRAVIEKEIAFFKSLHAKEKLLHSLRQAEPDDFEELGTVVRAHSKTVEYIDKVIRMKNKVWALQGRRVLKTAEIRDAYLAHCAAEEDYREQWAAASMAQHALHREIEAAETHDRSTHAMQLEWLDARPSESFV</sequence>
<evidence type="ECO:0000313" key="1">
    <source>
        <dbReference type="EMBL" id="KFG25493.1"/>
    </source>
</evidence>
<name>A0A086J025_NEMA1</name>
<dbReference type="AlphaFoldDB" id="A0A086J025"/>
<comment type="caution">
    <text evidence="1">The sequence shown here is derived from an EMBL/GenBank/DDBJ whole genome shotgun (WGS) entry which is preliminary data.</text>
</comment>
<reference evidence="1 2" key="1">
    <citation type="journal article" date="2014" name="Genome Announc.">
        <title>Genome Sequence of the Microsporidian Species Nematocida sp1 Strain ERTm6 (ATCC PRA-372).</title>
        <authorList>
            <person name="Bakowski M.A."/>
            <person name="Priest M."/>
            <person name="Young S."/>
            <person name="Cuomo C.A."/>
            <person name="Troemel E.R."/>
        </authorList>
    </citation>
    <scope>NUCLEOTIDE SEQUENCE [LARGE SCALE GENOMIC DNA]</scope>
    <source>
        <strain evidence="1 2">ERTm6</strain>
    </source>
</reference>
<accession>A0A086J025</accession>
<keyword evidence="2" id="KW-1185">Reference proteome</keyword>